<protein>
    <submittedName>
        <fullName evidence="1">Uncharacterized protein</fullName>
    </submittedName>
</protein>
<dbReference type="OrthoDB" id="5844186at2759"/>
<reference evidence="1 2" key="1">
    <citation type="submission" date="2018-11" db="EMBL/GenBank/DDBJ databases">
        <authorList>
            <consortium name="Pathogen Informatics"/>
        </authorList>
    </citation>
    <scope>NUCLEOTIDE SEQUENCE [LARGE SCALE GENOMIC DNA]</scope>
</reference>
<organism evidence="1 2">
    <name type="scientific">Strongylus vulgaris</name>
    <name type="common">Blood worm</name>
    <dbReference type="NCBI Taxonomy" id="40348"/>
    <lineage>
        <taxon>Eukaryota</taxon>
        <taxon>Metazoa</taxon>
        <taxon>Ecdysozoa</taxon>
        <taxon>Nematoda</taxon>
        <taxon>Chromadorea</taxon>
        <taxon>Rhabditida</taxon>
        <taxon>Rhabditina</taxon>
        <taxon>Rhabditomorpha</taxon>
        <taxon>Strongyloidea</taxon>
        <taxon>Strongylidae</taxon>
        <taxon>Strongylus</taxon>
    </lineage>
</organism>
<sequence>MFDPRDGLLPYRGAMVTLSVELRVTTEVYPPAESPKLRRSSTFRFPGCPAKTADNSELDAFYEDLEEIIRKQNSFYKLVVDDFNAKIEMPEEGEHRIGGFGTGLRNENDNRLVGLSTAARQL</sequence>
<evidence type="ECO:0000313" key="1">
    <source>
        <dbReference type="EMBL" id="VDM68536.1"/>
    </source>
</evidence>
<proteinExistence type="predicted"/>
<name>A0A3P7IG48_STRVU</name>
<dbReference type="EMBL" id="UYYB01009133">
    <property type="protein sequence ID" value="VDM68536.1"/>
    <property type="molecule type" value="Genomic_DNA"/>
</dbReference>
<gene>
    <name evidence="1" type="ORF">SVUK_LOCUS3534</name>
</gene>
<keyword evidence="2" id="KW-1185">Reference proteome</keyword>
<accession>A0A3P7IG48</accession>
<dbReference type="AlphaFoldDB" id="A0A3P7IG48"/>
<evidence type="ECO:0000313" key="2">
    <source>
        <dbReference type="Proteomes" id="UP000270094"/>
    </source>
</evidence>
<dbReference type="Proteomes" id="UP000270094">
    <property type="component" value="Unassembled WGS sequence"/>
</dbReference>